<dbReference type="GeneID" id="31004449"/>
<dbReference type="EMBL" id="LFMY01000006">
    <property type="protein sequence ID" value="OKL60106.1"/>
    <property type="molecule type" value="Genomic_DNA"/>
</dbReference>
<keyword evidence="2" id="KW-1185">Reference proteome</keyword>
<protein>
    <submittedName>
        <fullName evidence="1">Uncharacterized protein</fullName>
    </submittedName>
</protein>
<dbReference type="RefSeq" id="XP_020120227.1">
    <property type="nucleotide sequence ID" value="XM_020266992.1"/>
</dbReference>
<comment type="caution">
    <text evidence="1">The sequence shown here is derived from an EMBL/GenBank/DDBJ whole genome shotgun (WGS) entry which is preliminary data.</text>
</comment>
<evidence type="ECO:0000313" key="2">
    <source>
        <dbReference type="Proteomes" id="UP000214365"/>
    </source>
</evidence>
<evidence type="ECO:0000313" key="1">
    <source>
        <dbReference type="EMBL" id="OKL60106.1"/>
    </source>
</evidence>
<dbReference type="AlphaFoldDB" id="A0A225AYR3"/>
<proteinExistence type="predicted"/>
<accession>A0A225AYR3</accession>
<sequence length="63" mass="6821">MSLVIALKKPRGYLELAACLIAISTSVLSSSGRRTWFDVDQLFMLDNNASVSVARYLANNATG</sequence>
<reference evidence="1 2" key="1">
    <citation type="submission" date="2015-06" db="EMBL/GenBank/DDBJ databases">
        <title>Talaromyces atroroseus IBT 11181 draft genome.</title>
        <authorList>
            <person name="Rasmussen K.B."/>
            <person name="Rasmussen S."/>
            <person name="Petersen B."/>
            <person name="Sicheritz-Ponten T."/>
            <person name="Mortensen U.H."/>
            <person name="Thrane U."/>
        </authorList>
    </citation>
    <scope>NUCLEOTIDE SEQUENCE [LARGE SCALE GENOMIC DNA]</scope>
    <source>
        <strain evidence="1 2">IBT 11181</strain>
    </source>
</reference>
<organism evidence="1 2">
    <name type="scientific">Talaromyces atroroseus</name>
    <dbReference type="NCBI Taxonomy" id="1441469"/>
    <lineage>
        <taxon>Eukaryota</taxon>
        <taxon>Fungi</taxon>
        <taxon>Dikarya</taxon>
        <taxon>Ascomycota</taxon>
        <taxon>Pezizomycotina</taxon>
        <taxon>Eurotiomycetes</taxon>
        <taxon>Eurotiomycetidae</taxon>
        <taxon>Eurotiales</taxon>
        <taxon>Trichocomaceae</taxon>
        <taxon>Talaromyces</taxon>
        <taxon>Talaromyces sect. Trachyspermi</taxon>
    </lineage>
</organism>
<dbReference type="Proteomes" id="UP000214365">
    <property type="component" value="Unassembled WGS sequence"/>
</dbReference>
<gene>
    <name evidence="1" type="ORF">UA08_04694</name>
</gene>
<name>A0A225AYR3_TALAT</name>